<dbReference type="PANTHER" id="PTHR42855:SF2">
    <property type="entry name" value="DRUG RESISTANCE ABC TRANSPORTER,ATP-BINDING PROTEIN"/>
    <property type="match status" value="1"/>
</dbReference>
<gene>
    <name evidence="4" type="ORF">Aocu_09580</name>
</gene>
<keyword evidence="2 4" id="KW-0067">ATP-binding</keyword>
<dbReference type="Gene3D" id="3.40.50.300">
    <property type="entry name" value="P-loop containing nucleotide triphosphate hydrolases"/>
    <property type="match status" value="2"/>
</dbReference>
<evidence type="ECO:0000313" key="4">
    <source>
        <dbReference type="EMBL" id="CDR31031.1"/>
    </source>
</evidence>
<keyword evidence="5" id="KW-1185">Reference proteome</keyword>
<dbReference type="FunCoup" id="A0A061AHD3">
    <property type="interactions" value="208"/>
</dbReference>
<evidence type="ECO:0000256" key="2">
    <source>
        <dbReference type="ARBA" id="ARBA00022840"/>
    </source>
</evidence>
<dbReference type="InParanoid" id="A0A061AHD3"/>
<keyword evidence="1" id="KW-0547">Nucleotide-binding</keyword>
<organism evidence="4 5">
    <name type="scientific">Acholeplasma oculi</name>
    <dbReference type="NCBI Taxonomy" id="35623"/>
    <lineage>
        <taxon>Bacteria</taxon>
        <taxon>Bacillati</taxon>
        <taxon>Mycoplasmatota</taxon>
        <taxon>Mollicutes</taxon>
        <taxon>Acholeplasmatales</taxon>
        <taxon>Acholeplasmataceae</taxon>
        <taxon>Acholeplasma</taxon>
    </lineage>
</organism>
<dbReference type="AlphaFoldDB" id="A0A061AHD3"/>
<dbReference type="HOGENOM" id="CLU_000604_36_0_14"/>
<reference evidence="5" key="1">
    <citation type="submission" date="2014-05" db="EMBL/GenBank/DDBJ databases">
        <authorList>
            <person name="Kube M."/>
        </authorList>
    </citation>
    <scope>NUCLEOTIDE SEQUENCE [LARGE SCALE GENOMIC DNA]</scope>
</reference>
<dbReference type="OrthoDB" id="9801441at2"/>
<dbReference type="Pfam" id="PF00005">
    <property type="entry name" value="ABC_tran"/>
    <property type="match status" value="2"/>
</dbReference>
<name>A0A061AHD3_9MOLU</name>
<dbReference type="InterPro" id="IPR027417">
    <property type="entry name" value="P-loop_NTPase"/>
</dbReference>
<feature type="domain" description="ABC transporter" evidence="3">
    <location>
        <begin position="4"/>
        <end position="259"/>
    </location>
</feature>
<dbReference type="KEGG" id="aoc:Aocu_09580"/>
<evidence type="ECO:0000313" key="5">
    <source>
        <dbReference type="Proteomes" id="UP000032434"/>
    </source>
</evidence>
<evidence type="ECO:0000256" key="1">
    <source>
        <dbReference type="ARBA" id="ARBA00022741"/>
    </source>
</evidence>
<dbReference type="PROSITE" id="PS50893">
    <property type="entry name" value="ABC_TRANSPORTER_2"/>
    <property type="match status" value="2"/>
</dbReference>
<dbReference type="GO" id="GO:0005524">
    <property type="term" value="F:ATP binding"/>
    <property type="evidence" value="ECO:0007669"/>
    <property type="project" value="UniProtKB-KW"/>
</dbReference>
<accession>A0A061AHD3</accession>
<dbReference type="EMBL" id="LK028559">
    <property type="protein sequence ID" value="CDR31031.1"/>
    <property type="molecule type" value="Genomic_DNA"/>
</dbReference>
<dbReference type="PANTHER" id="PTHR42855">
    <property type="entry name" value="ABC TRANSPORTER ATP-BINDING SUBUNIT"/>
    <property type="match status" value="1"/>
</dbReference>
<dbReference type="InterPro" id="IPR017871">
    <property type="entry name" value="ABC_transporter-like_CS"/>
</dbReference>
<protein>
    <submittedName>
        <fullName evidence="4">ABC transporter, ATP-binding protein</fullName>
    </submittedName>
</protein>
<dbReference type="PROSITE" id="PS00211">
    <property type="entry name" value="ABC_TRANSPORTER_1"/>
    <property type="match status" value="1"/>
</dbReference>
<dbReference type="RefSeq" id="WP_045749495.1">
    <property type="nucleotide sequence ID" value="NZ_FUZK01000001.1"/>
</dbReference>
<dbReference type="InterPro" id="IPR051309">
    <property type="entry name" value="ABCF_ATPase"/>
</dbReference>
<proteinExistence type="predicted"/>
<feature type="domain" description="ABC transporter" evidence="3">
    <location>
        <begin position="320"/>
        <end position="513"/>
    </location>
</feature>
<sequence>MSLLEVNNLFFSYANELLYEDANLRLFEGEHAVLLGPNGTGKSTLLKLLNKSLSPDKGSIQWVSHIKVGYLDQYASIDPKITVKAYLYDVFLPLFEKEALIQELYESIAVIDESQYEKVLNRAHRLEEELAKDNFYAIQSTISNIMNGLGLDTSLLNSRIETLSGGMRAKLILGKLLLLEADCLLLDEPTNFLDIKHIEWLIKFLNGLNKTFIVVSHDEYFVKSIATTVFAIEGKTISRYKGNYDFYLKEHALRIDQQSKAFKAQQKFIQETETYINKNIVRASTTKMAQSRRKMLTKIKRVHKPTTEKHIKIKFQMDRTTGRDVLKVNQLSIGYEFPLIEPLDFKIVRGDKVAITGKNGIGKSTFIKTITNQLEPIDGKFEWIDTTNILYYEQEIKLDGESTPFELVHAENIDFDRKMVMTVLASFGIDFEMANRPLKTLSGGEKTKVKFALTRNNKSNVLILDEPTNHLDKVAKQALKDALIEYPGTVILVSHEKSFYEEICDYEIHLSTI</sequence>
<dbReference type="PATRIC" id="fig|35623.3.peg.958"/>
<dbReference type="SMART" id="SM00382">
    <property type="entry name" value="AAA"/>
    <property type="match status" value="2"/>
</dbReference>
<dbReference type="GO" id="GO:0016887">
    <property type="term" value="F:ATP hydrolysis activity"/>
    <property type="evidence" value="ECO:0007669"/>
    <property type="project" value="InterPro"/>
</dbReference>
<dbReference type="FunFam" id="3.40.50.300:FF:000011">
    <property type="entry name" value="Putative ABC transporter ATP-binding component"/>
    <property type="match status" value="1"/>
</dbReference>
<dbReference type="InterPro" id="IPR032781">
    <property type="entry name" value="ABC_tran_Xtn"/>
</dbReference>
<dbReference type="CDD" id="cd03221">
    <property type="entry name" value="ABCF_EF-3"/>
    <property type="match status" value="1"/>
</dbReference>
<dbReference type="Proteomes" id="UP000032434">
    <property type="component" value="Chromosome 1"/>
</dbReference>
<dbReference type="InterPro" id="IPR003593">
    <property type="entry name" value="AAA+_ATPase"/>
</dbReference>
<dbReference type="Pfam" id="PF12848">
    <property type="entry name" value="ABC_tran_Xtn"/>
    <property type="match status" value="1"/>
</dbReference>
<dbReference type="STRING" id="35623.Aocu_09580"/>
<dbReference type="SUPFAM" id="SSF52540">
    <property type="entry name" value="P-loop containing nucleoside triphosphate hydrolases"/>
    <property type="match status" value="2"/>
</dbReference>
<evidence type="ECO:0000259" key="3">
    <source>
        <dbReference type="PROSITE" id="PS50893"/>
    </source>
</evidence>
<dbReference type="InterPro" id="IPR003439">
    <property type="entry name" value="ABC_transporter-like_ATP-bd"/>
</dbReference>